<gene>
    <name evidence="1" type="ORF">PHAVU_006G043200g</name>
</gene>
<dbReference type="AlphaFoldDB" id="V7BKE5"/>
<reference evidence="2" key="1">
    <citation type="journal article" date="2014" name="Nat. Genet.">
        <title>A reference genome for common bean and genome-wide analysis of dual domestications.</title>
        <authorList>
            <person name="Schmutz J."/>
            <person name="McClean P.E."/>
            <person name="Mamidi S."/>
            <person name="Wu G.A."/>
            <person name="Cannon S.B."/>
            <person name="Grimwood J."/>
            <person name="Jenkins J."/>
            <person name="Shu S."/>
            <person name="Song Q."/>
            <person name="Chavarro C."/>
            <person name="Torres-Torres M."/>
            <person name="Geffroy V."/>
            <person name="Moghaddam S.M."/>
            <person name="Gao D."/>
            <person name="Abernathy B."/>
            <person name="Barry K."/>
            <person name="Blair M."/>
            <person name="Brick M.A."/>
            <person name="Chovatia M."/>
            <person name="Gepts P."/>
            <person name="Goodstein D.M."/>
            <person name="Gonzales M."/>
            <person name="Hellsten U."/>
            <person name="Hyten D.L."/>
            <person name="Jia G."/>
            <person name="Kelly J.D."/>
            <person name="Kudrna D."/>
            <person name="Lee R."/>
            <person name="Richard M.M."/>
            <person name="Miklas P.N."/>
            <person name="Osorno J.M."/>
            <person name="Rodrigues J."/>
            <person name="Thareau V."/>
            <person name="Urrea C.A."/>
            <person name="Wang M."/>
            <person name="Yu Y."/>
            <person name="Zhang M."/>
            <person name="Wing R.A."/>
            <person name="Cregan P.B."/>
            <person name="Rokhsar D.S."/>
            <person name="Jackson S.A."/>
        </authorList>
    </citation>
    <scope>NUCLEOTIDE SEQUENCE [LARGE SCALE GENOMIC DNA]</scope>
    <source>
        <strain evidence="2">cv. G19833</strain>
    </source>
</reference>
<dbReference type="Gene3D" id="3.40.50.720">
    <property type="entry name" value="NAD(P)-binding Rossmann-like Domain"/>
    <property type="match status" value="1"/>
</dbReference>
<evidence type="ECO:0000313" key="1">
    <source>
        <dbReference type="EMBL" id="ESW18464.1"/>
    </source>
</evidence>
<organism evidence="1 2">
    <name type="scientific">Phaseolus vulgaris</name>
    <name type="common">Kidney bean</name>
    <name type="synonym">French bean</name>
    <dbReference type="NCBI Taxonomy" id="3885"/>
    <lineage>
        <taxon>Eukaryota</taxon>
        <taxon>Viridiplantae</taxon>
        <taxon>Streptophyta</taxon>
        <taxon>Embryophyta</taxon>
        <taxon>Tracheophyta</taxon>
        <taxon>Spermatophyta</taxon>
        <taxon>Magnoliopsida</taxon>
        <taxon>eudicotyledons</taxon>
        <taxon>Gunneridae</taxon>
        <taxon>Pentapetalae</taxon>
        <taxon>rosids</taxon>
        <taxon>fabids</taxon>
        <taxon>Fabales</taxon>
        <taxon>Fabaceae</taxon>
        <taxon>Papilionoideae</taxon>
        <taxon>50 kb inversion clade</taxon>
        <taxon>NPAAA clade</taxon>
        <taxon>indigoferoid/millettioid clade</taxon>
        <taxon>Phaseoleae</taxon>
        <taxon>Phaseolus</taxon>
    </lineage>
</organism>
<sequence length="115" mass="12716">MRVEKAAWRIANEKGLKLTTICPALNTGPQFCHRNPTATIAYLKVYVTKLAEAHASVFKAMNNNASGKYIHFDKVIDSQIGVENLAKEIGVPKEKICGEALKSSVQRFELSVQII</sequence>
<accession>V7BKE5</accession>
<proteinExistence type="predicted"/>
<dbReference type="OMA" id="ICPALNT"/>
<dbReference type="eggNOG" id="KOG1502">
    <property type="taxonomic scope" value="Eukaryota"/>
</dbReference>
<dbReference type="SMR" id="V7BKE5"/>
<dbReference type="Proteomes" id="UP000000226">
    <property type="component" value="Chromosome 6"/>
</dbReference>
<keyword evidence="2" id="KW-1185">Reference proteome</keyword>
<name>V7BKE5_PHAVU</name>
<protein>
    <submittedName>
        <fullName evidence="1">Uncharacterized protein</fullName>
    </submittedName>
</protein>
<dbReference type="STRING" id="3885.V7BKE5"/>
<dbReference type="OrthoDB" id="2735536at2759"/>
<dbReference type="EMBL" id="CM002293">
    <property type="protein sequence ID" value="ESW18464.1"/>
    <property type="molecule type" value="Genomic_DNA"/>
</dbReference>
<dbReference type="Gramene" id="ESW18464">
    <property type="protein sequence ID" value="ESW18464"/>
    <property type="gene ID" value="PHAVU_006G043200g"/>
</dbReference>
<evidence type="ECO:0000313" key="2">
    <source>
        <dbReference type="Proteomes" id="UP000000226"/>
    </source>
</evidence>